<evidence type="ECO:0000256" key="1">
    <source>
        <dbReference type="ARBA" id="ARBA00023239"/>
    </source>
</evidence>
<dbReference type="GO" id="GO:0016787">
    <property type="term" value="F:hydrolase activity"/>
    <property type="evidence" value="ECO:0007669"/>
    <property type="project" value="InterPro"/>
</dbReference>
<gene>
    <name evidence="3" type="ORF">A2751_00815</name>
</gene>
<proteinExistence type="predicted"/>
<dbReference type="InterPro" id="IPR006680">
    <property type="entry name" value="Amidohydro-rel"/>
</dbReference>
<sequence>MIINIHQHLVRLAKLAIVENFRERQLRGENPDPPDLGDEAIQQTLATVLGLMAARRIDLAGASPRAKAMATHDGTAEQNEIWADLNNGLVLRAAQLNKGTFAPIGMLGQHPSVPAEKCAKQLVKWVEQGFIGFNFDPDGTGARWQGQPFTGRQWYPVFEAAEAMDVPLVIHASESCNDNFPHTAVHYLVGDTVGVVLPMVFASQLFKDFPRLRFVIPHGGGPLACQDGRFEALAAFNKKQGWANPHQLMEQGNLLVDSCMYKKRNMRALFDAIAADFILFGDESDGAFPEVINPETGDHYDNTKLYIDALEISEDDRDKVFEKNARRVYPKIEQWITVT</sequence>
<dbReference type="GO" id="GO:0019748">
    <property type="term" value="P:secondary metabolic process"/>
    <property type="evidence" value="ECO:0007669"/>
    <property type="project" value="TreeGrafter"/>
</dbReference>
<accession>A0A1F5NMS8</accession>
<evidence type="ECO:0000313" key="4">
    <source>
        <dbReference type="Proteomes" id="UP000176864"/>
    </source>
</evidence>
<dbReference type="SUPFAM" id="SSF51556">
    <property type="entry name" value="Metallo-dependent hydrolases"/>
    <property type="match status" value="1"/>
</dbReference>
<keyword evidence="1" id="KW-0456">Lyase</keyword>
<name>A0A1F5NMS8_9BACT</name>
<feature type="domain" description="Amidohydrolase-related" evidence="2">
    <location>
        <begin position="3"/>
        <end position="330"/>
    </location>
</feature>
<evidence type="ECO:0000313" key="3">
    <source>
        <dbReference type="EMBL" id="OGE78989.1"/>
    </source>
</evidence>
<evidence type="ECO:0000259" key="2">
    <source>
        <dbReference type="Pfam" id="PF04909"/>
    </source>
</evidence>
<dbReference type="STRING" id="1817824.A2751_00815"/>
<dbReference type="InterPro" id="IPR032465">
    <property type="entry name" value="ACMSD"/>
</dbReference>
<dbReference type="AlphaFoldDB" id="A0A1F5NMS8"/>
<dbReference type="Proteomes" id="UP000176864">
    <property type="component" value="Unassembled WGS sequence"/>
</dbReference>
<comment type="caution">
    <text evidence="3">The sequence shown here is derived from an EMBL/GenBank/DDBJ whole genome shotgun (WGS) entry which is preliminary data.</text>
</comment>
<dbReference type="Pfam" id="PF04909">
    <property type="entry name" value="Amidohydro_2"/>
    <property type="match status" value="1"/>
</dbReference>
<dbReference type="GO" id="GO:0005737">
    <property type="term" value="C:cytoplasm"/>
    <property type="evidence" value="ECO:0007669"/>
    <property type="project" value="TreeGrafter"/>
</dbReference>
<organism evidence="3 4">
    <name type="scientific">Candidatus Doudnabacteria bacterium RIFCSPHIGHO2_01_FULL_46_14</name>
    <dbReference type="NCBI Taxonomy" id="1817824"/>
    <lineage>
        <taxon>Bacteria</taxon>
        <taxon>Candidatus Doudnaibacteriota</taxon>
    </lineage>
</organism>
<dbReference type="PANTHER" id="PTHR21240">
    <property type="entry name" value="2-AMINO-3-CARBOXYLMUCONATE-6-SEMIALDEHYDE DECARBOXYLASE"/>
    <property type="match status" value="1"/>
</dbReference>
<protein>
    <recommendedName>
        <fullName evidence="2">Amidohydrolase-related domain-containing protein</fullName>
    </recommendedName>
</protein>
<reference evidence="3 4" key="1">
    <citation type="journal article" date="2016" name="Nat. Commun.">
        <title>Thousands of microbial genomes shed light on interconnected biogeochemical processes in an aquifer system.</title>
        <authorList>
            <person name="Anantharaman K."/>
            <person name="Brown C.T."/>
            <person name="Hug L.A."/>
            <person name="Sharon I."/>
            <person name="Castelle C.J."/>
            <person name="Probst A.J."/>
            <person name="Thomas B.C."/>
            <person name="Singh A."/>
            <person name="Wilkins M.J."/>
            <person name="Karaoz U."/>
            <person name="Brodie E.L."/>
            <person name="Williams K.H."/>
            <person name="Hubbard S.S."/>
            <person name="Banfield J.F."/>
        </authorList>
    </citation>
    <scope>NUCLEOTIDE SEQUENCE [LARGE SCALE GENOMIC DNA]</scope>
</reference>
<dbReference type="InterPro" id="IPR032466">
    <property type="entry name" value="Metal_Hydrolase"/>
</dbReference>
<dbReference type="PANTHER" id="PTHR21240:SF28">
    <property type="entry name" value="ISO-OROTATE DECARBOXYLASE (EUROFUNG)"/>
    <property type="match status" value="1"/>
</dbReference>
<dbReference type="GO" id="GO:0016831">
    <property type="term" value="F:carboxy-lyase activity"/>
    <property type="evidence" value="ECO:0007669"/>
    <property type="project" value="InterPro"/>
</dbReference>
<dbReference type="EMBL" id="MFEK01000010">
    <property type="protein sequence ID" value="OGE78989.1"/>
    <property type="molecule type" value="Genomic_DNA"/>
</dbReference>
<dbReference type="Gene3D" id="3.20.20.140">
    <property type="entry name" value="Metal-dependent hydrolases"/>
    <property type="match status" value="1"/>
</dbReference>